<keyword evidence="3" id="KW-0813">Transport</keyword>
<keyword evidence="6 8" id="KW-1133">Transmembrane helix</keyword>
<evidence type="ECO:0000313" key="9">
    <source>
        <dbReference type="EMBL" id="PPE67581.1"/>
    </source>
</evidence>
<evidence type="ECO:0000256" key="5">
    <source>
        <dbReference type="ARBA" id="ARBA00022692"/>
    </source>
</evidence>
<feature type="transmembrane region" description="Helical" evidence="8">
    <location>
        <begin position="34"/>
        <end position="52"/>
    </location>
</feature>
<protein>
    <recommendedName>
        <fullName evidence="8">Probable membrane transporter protein</fullName>
    </recommendedName>
</protein>
<keyword evidence="5 8" id="KW-0812">Transmembrane</keyword>
<comment type="subcellular location">
    <subcellularLocation>
        <location evidence="1 8">Cell membrane</location>
        <topology evidence="1 8">Multi-pass membrane protein</topology>
    </subcellularLocation>
</comment>
<dbReference type="GO" id="GO:0005886">
    <property type="term" value="C:plasma membrane"/>
    <property type="evidence" value="ECO:0007669"/>
    <property type="project" value="UniProtKB-SubCell"/>
</dbReference>
<dbReference type="InterPro" id="IPR002781">
    <property type="entry name" value="TM_pro_TauE-like"/>
</dbReference>
<dbReference type="Proteomes" id="UP000238605">
    <property type="component" value="Unassembled WGS sequence"/>
</dbReference>
<dbReference type="OrthoDB" id="8963884at2"/>
<sequence>MGGMVMAGACLQGVGGLGFAMFCAPLAALWFPELVPGPLLALGCPLALMTALREREAIEWHTTGFALLGRVLGTALAMACLVWLSVSTLSFLFAALILAGVALSLGGWRVDHNARNTTIAGLASGLMGTITSAGAPPFAIAMQHLPPDRLRATIGAIFFIGAAVSLVALAVVGRMSAAHLLLSALLLPWMLVGFTISSRLRRRLAGVSLRPLLLTLASLGALGVLVQTLARS</sequence>
<reference evidence="9 10" key="1">
    <citation type="submission" date="2018-02" db="EMBL/GenBank/DDBJ databases">
        <title>Reclassifiation of [Polyangium] brachysporum DSM 7029 as Guopingzhaonella breviflexa gen. nov., sp. nov., a member of the family Comamonadaceae.</title>
        <authorList>
            <person name="Tang B."/>
        </authorList>
    </citation>
    <scope>NUCLEOTIDE SEQUENCE [LARGE SCALE GENOMIC DNA]</scope>
    <source>
        <strain evidence="9 10">BCRC 80649</strain>
    </source>
</reference>
<evidence type="ECO:0000256" key="6">
    <source>
        <dbReference type="ARBA" id="ARBA00022989"/>
    </source>
</evidence>
<gene>
    <name evidence="9" type="ORF">C1704_04170</name>
</gene>
<dbReference type="Pfam" id="PF01925">
    <property type="entry name" value="TauE"/>
    <property type="match status" value="1"/>
</dbReference>
<evidence type="ECO:0000256" key="7">
    <source>
        <dbReference type="ARBA" id="ARBA00023136"/>
    </source>
</evidence>
<name>A0A2S5SXW9_9BURK</name>
<keyword evidence="7 8" id="KW-0472">Membrane</keyword>
<evidence type="ECO:0000256" key="4">
    <source>
        <dbReference type="ARBA" id="ARBA00022475"/>
    </source>
</evidence>
<evidence type="ECO:0000256" key="3">
    <source>
        <dbReference type="ARBA" id="ARBA00022448"/>
    </source>
</evidence>
<feature type="transmembrane region" description="Helical" evidence="8">
    <location>
        <begin position="64"/>
        <end position="84"/>
    </location>
</feature>
<dbReference type="EMBL" id="PSNX01000003">
    <property type="protein sequence ID" value="PPE67581.1"/>
    <property type="molecule type" value="Genomic_DNA"/>
</dbReference>
<accession>A0A2S5SXW9</accession>
<evidence type="ECO:0000256" key="1">
    <source>
        <dbReference type="ARBA" id="ARBA00004651"/>
    </source>
</evidence>
<dbReference type="InterPro" id="IPR052017">
    <property type="entry name" value="TSUP"/>
</dbReference>
<evidence type="ECO:0000256" key="8">
    <source>
        <dbReference type="RuleBase" id="RU363041"/>
    </source>
</evidence>
<dbReference type="AlphaFoldDB" id="A0A2S5SXW9"/>
<feature type="transmembrane region" description="Helical" evidence="8">
    <location>
        <begin position="180"/>
        <end position="200"/>
    </location>
</feature>
<evidence type="ECO:0000256" key="2">
    <source>
        <dbReference type="ARBA" id="ARBA00009142"/>
    </source>
</evidence>
<comment type="caution">
    <text evidence="9">The sequence shown here is derived from an EMBL/GenBank/DDBJ whole genome shotgun (WGS) entry which is preliminary data.</text>
</comment>
<keyword evidence="4 8" id="KW-1003">Cell membrane</keyword>
<feature type="transmembrane region" description="Helical" evidence="8">
    <location>
        <begin position="90"/>
        <end position="108"/>
    </location>
</feature>
<dbReference type="PANTHER" id="PTHR30269">
    <property type="entry name" value="TRANSMEMBRANE PROTEIN YFCA"/>
    <property type="match status" value="1"/>
</dbReference>
<feature type="transmembrane region" description="Helical" evidence="8">
    <location>
        <begin position="7"/>
        <end position="28"/>
    </location>
</feature>
<feature type="transmembrane region" description="Helical" evidence="8">
    <location>
        <begin position="120"/>
        <end position="140"/>
    </location>
</feature>
<comment type="similarity">
    <text evidence="2 8">Belongs to the 4-toluene sulfonate uptake permease (TSUP) (TC 2.A.102) family.</text>
</comment>
<feature type="transmembrane region" description="Helical" evidence="8">
    <location>
        <begin position="212"/>
        <end position="230"/>
    </location>
</feature>
<keyword evidence="10" id="KW-1185">Reference proteome</keyword>
<proteinExistence type="inferred from homology"/>
<organism evidence="9 10">
    <name type="scientific">Caldimonas caldifontis</name>
    <dbReference type="NCBI Taxonomy" id="1452508"/>
    <lineage>
        <taxon>Bacteria</taxon>
        <taxon>Pseudomonadati</taxon>
        <taxon>Pseudomonadota</taxon>
        <taxon>Betaproteobacteria</taxon>
        <taxon>Burkholderiales</taxon>
        <taxon>Sphaerotilaceae</taxon>
        <taxon>Caldimonas</taxon>
    </lineage>
</organism>
<evidence type="ECO:0000313" key="10">
    <source>
        <dbReference type="Proteomes" id="UP000238605"/>
    </source>
</evidence>
<feature type="transmembrane region" description="Helical" evidence="8">
    <location>
        <begin position="152"/>
        <end position="173"/>
    </location>
</feature>
<dbReference type="PANTHER" id="PTHR30269:SF37">
    <property type="entry name" value="MEMBRANE TRANSPORTER PROTEIN"/>
    <property type="match status" value="1"/>
</dbReference>